<dbReference type="NCBIfam" id="TIGR02098">
    <property type="entry name" value="MJ0042_CXXC"/>
    <property type="match status" value="1"/>
</dbReference>
<dbReference type="Pfam" id="PF13719">
    <property type="entry name" value="Zn_ribbon_5"/>
    <property type="match status" value="1"/>
</dbReference>
<evidence type="ECO:0000313" key="4">
    <source>
        <dbReference type="Proteomes" id="UP000550401"/>
    </source>
</evidence>
<proteinExistence type="predicted"/>
<gene>
    <name evidence="3" type="ORF">FHW12_003845</name>
</gene>
<keyword evidence="4" id="KW-1185">Reference proteome</keyword>
<evidence type="ECO:0000313" key="3">
    <source>
        <dbReference type="EMBL" id="MBA8889599.1"/>
    </source>
</evidence>
<dbReference type="AlphaFoldDB" id="A0A839F761"/>
<evidence type="ECO:0000256" key="1">
    <source>
        <dbReference type="SAM" id="Phobius"/>
    </source>
</evidence>
<sequence length="262" mass="28730">MYTQCPECLTIYKVDGAELAAAHGSVRCGHCAAVFDALRTLNPQLPPEPIERLELHATRAAPPQLESPVFRPSPAQASLFAEAADRARAAERSSLPAFAKRRRRARQRRSGPWLAGCALLLLTLAGEIAWAEQARWIDDARVRAWLDPACAKLGCRLPLRHDAATLELLSRDIRPHPSVPGALIISATLRNDAAFVQSFPTVEITLSDLDEKRIAMRRFQPREYLGDARTMANGLAPGASTALVFEVADPGKDAVAFEFKFE</sequence>
<accession>A0A839F761</accession>
<comment type="caution">
    <text evidence="3">The sequence shown here is derived from an EMBL/GenBank/DDBJ whole genome shotgun (WGS) entry which is preliminary data.</text>
</comment>
<keyword evidence="1" id="KW-0812">Transmembrane</keyword>
<dbReference type="Proteomes" id="UP000550401">
    <property type="component" value="Unassembled WGS sequence"/>
</dbReference>
<dbReference type="EMBL" id="JACGXL010000007">
    <property type="protein sequence ID" value="MBA8889599.1"/>
    <property type="molecule type" value="Genomic_DNA"/>
</dbReference>
<reference evidence="3 4" key="1">
    <citation type="submission" date="2020-07" db="EMBL/GenBank/DDBJ databases">
        <title>Genomic Encyclopedia of Type Strains, Phase IV (KMG-V): Genome sequencing to study the core and pangenomes of soil and plant-associated prokaryotes.</title>
        <authorList>
            <person name="Whitman W."/>
        </authorList>
    </citation>
    <scope>NUCLEOTIDE SEQUENCE [LARGE SCALE GENOMIC DNA]</scope>
    <source>
        <strain evidence="3 4">RH2WT43</strain>
    </source>
</reference>
<evidence type="ECO:0000259" key="2">
    <source>
        <dbReference type="Pfam" id="PF13719"/>
    </source>
</evidence>
<keyword evidence="1" id="KW-0472">Membrane</keyword>
<dbReference type="RefSeq" id="WP_182532639.1">
    <property type="nucleotide sequence ID" value="NZ_JACGXL010000007.1"/>
</dbReference>
<name>A0A839F761_9GAMM</name>
<feature type="domain" description="Zinc finger/thioredoxin putative" evidence="2">
    <location>
        <begin position="1"/>
        <end position="37"/>
    </location>
</feature>
<protein>
    <submittedName>
        <fullName evidence="3">Putative Zn finger-like uncharacterized protein</fullName>
    </submittedName>
</protein>
<dbReference type="InterPro" id="IPR011723">
    <property type="entry name" value="Znf/thioredoxin_put"/>
</dbReference>
<dbReference type="Pfam" id="PF11906">
    <property type="entry name" value="DUF3426"/>
    <property type="match status" value="1"/>
</dbReference>
<feature type="transmembrane region" description="Helical" evidence="1">
    <location>
        <begin position="111"/>
        <end position="131"/>
    </location>
</feature>
<keyword evidence="1" id="KW-1133">Transmembrane helix</keyword>
<dbReference type="InterPro" id="IPR021834">
    <property type="entry name" value="DUF3426"/>
</dbReference>
<organism evidence="3 4">
    <name type="scientific">Dokdonella fugitiva</name>
    <dbReference type="NCBI Taxonomy" id="328517"/>
    <lineage>
        <taxon>Bacteria</taxon>
        <taxon>Pseudomonadati</taxon>
        <taxon>Pseudomonadota</taxon>
        <taxon>Gammaproteobacteria</taxon>
        <taxon>Lysobacterales</taxon>
        <taxon>Rhodanobacteraceae</taxon>
        <taxon>Dokdonella</taxon>
    </lineage>
</organism>